<dbReference type="Gene3D" id="3.30.300.130">
    <property type="entry name" value="Fe-S cluster assembly (FSCA)"/>
    <property type="match status" value="1"/>
</dbReference>
<dbReference type="PANTHER" id="PTHR42831">
    <property type="entry name" value="FE-S PROTEIN MATURATION AUXILIARY FACTOR YITW"/>
    <property type="match status" value="1"/>
</dbReference>
<evidence type="ECO:0000259" key="1">
    <source>
        <dbReference type="Pfam" id="PF01883"/>
    </source>
</evidence>
<dbReference type="InterPro" id="IPR052339">
    <property type="entry name" value="Fe-S_Maturation_MIP18"/>
</dbReference>
<organism evidence="2">
    <name type="scientific">Candidatus Shikimatogenerans sp. Tduv</name>
    <dbReference type="NCBI Taxonomy" id="3158567"/>
    <lineage>
        <taxon>Bacteria</taxon>
        <taxon>Pseudomonadati</taxon>
        <taxon>Bacteroidota</taxon>
        <taxon>Flavobacteriia</taxon>
        <taxon>Flavobacteriales</taxon>
        <taxon>Candidatus Shikimatogenerans</taxon>
    </lineage>
</organism>
<sequence>MEIKKIKKKNIFLKKKIIKILKTIYDPEIYINIYNLGLIYNIRVINTNIVYITMTLTNISCPMEDYFKKKINKKIKTNIKKIKKIFINMVFIPKWNKNMINKKDLIKLDLL</sequence>
<dbReference type="InterPro" id="IPR002744">
    <property type="entry name" value="MIP18-like"/>
</dbReference>
<dbReference type="AlphaFoldDB" id="A0AAU7QR73"/>
<name>A0AAU7QR73_9FLAO</name>
<feature type="domain" description="MIP18 family-like" evidence="1">
    <location>
        <begin position="14"/>
        <end position="78"/>
    </location>
</feature>
<dbReference type="EMBL" id="CP157894">
    <property type="protein sequence ID" value="XBT18423.1"/>
    <property type="molecule type" value="Genomic_DNA"/>
</dbReference>
<dbReference type="SUPFAM" id="SSF117916">
    <property type="entry name" value="Fe-S cluster assembly (FSCA) domain-like"/>
    <property type="match status" value="1"/>
</dbReference>
<dbReference type="PANTHER" id="PTHR42831:SF1">
    <property type="entry name" value="FE-S PROTEIN MATURATION AUXILIARY FACTOR YITW"/>
    <property type="match status" value="1"/>
</dbReference>
<reference evidence="2" key="1">
    <citation type="submission" date="2024-06" db="EMBL/GenBank/DDBJ databases">
        <title>Diversity, functionality, and evolutionary history of bacterial symbionts in false click beetles (Coleoptera, Throscidae).</title>
        <authorList>
            <person name="Wierz J.C."/>
            <person name="Malm H."/>
            <person name="Kaltenpoth M."/>
            <person name="Engl T."/>
        </authorList>
    </citation>
    <scope>NUCLEOTIDE SEQUENCE</scope>
    <source>
        <strain evidence="2">Tduv</strain>
    </source>
</reference>
<dbReference type="InterPro" id="IPR034904">
    <property type="entry name" value="FSCA_dom_sf"/>
</dbReference>
<proteinExistence type="predicted"/>
<accession>A0AAU7QR73</accession>
<gene>
    <name evidence="2" type="ORF">ABNO50_00280</name>
</gene>
<evidence type="ECO:0000313" key="2">
    <source>
        <dbReference type="EMBL" id="XBT18423.1"/>
    </source>
</evidence>
<dbReference type="Pfam" id="PF01883">
    <property type="entry name" value="FeS_assembly_P"/>
    <property type="match status" value="1"/>
</dbReference>
<protein>
    <submittedName>
        <fullName evidence="2">Iron-sulfur cluster assembly protein</fullName>
    </submittedName>
</protein>